<keyword evidence="11" id="KW-0966">Cell projection</keyword>
<dbReference type="PROSITE" id="PS50093">
    <property type="entry name" value="PKD"/>
    <property type="match status" value="3"/>
</dbReference>
<keyword evidence="21" id="KW-1185">Reference proteome</keyword>
<dbReference type="GO" id="GO:0005509">
    <property type="term" value="F:calcium ion binding"/>
    <property type="evidence" value="ECO:0007669"/>
    <property type="project" value="InterPro"/>
</dbReference>
<dbReference type="InterPro" id="IPR002859">
    <property type="entry name" value="PKD/REJ-like"/>
</dbReference>
<dbReference type="InterPro" id="IPR003915">
    <property type="entry name" value="PKD_2"/>
</dbReference>
<keyword evidence="4" id="KW-1003">Cell membrane</keyword>
<dbReference type="PANTHER" id="PTHR10877">
    <property type="entry name" value="POLYCYSTIN FAMILY MEMBER"/>
    <property type="match status" value="1"/>
</dbReference>
<dbReference type="InterPro" id="IPR051223">
    <property type="entry name" value="Polycystin"/>
</dbReference>
<dbReference type="InterPro" id="IPR001024">
    <property type="entry name" value="PLAT/LH2_dom"/>
</dbReference>
<dbReference type="SMART" id="SM00089">
    <property type="entry name" value="PKD"/>
    <property type="match status" value="3"/>
</dbReference>
<dbReference type="Pfam" id="PF08016">
    <property type="entry name" value="PKD_channel"/>
    <property type="match status" value="1"/>
</dbReference>
<dbReference type="GO" id="GO:0005886">
    <property type="term" value="C:plasma membrane"/>
    <property type="evidence" value="ECO:0007669"/>
    <property type="project" value="UniProtKB-SubCell"/>
</dbReference>
<evidence type="ECO:0000256" key="5">
    <source>
        <dbReference type="ARBA" id="ARBA00022692"/>
    </source>
</evidence>
<evidence type="ECO:0000256" key="11">
    <source>
        <dbReference type="ARBA" id="ARBA00023273"/>
    </source>
</evidence>
<dbReference type="InterPro" id="IPR036392">
    <property type="entry name" value="PLAT/LH2_dom_sf"/>
</dbReference>
<evidence type="ECO:0000256" key="15">
    <source>
        <dbReference type="SAM" id="Phobius"/>
    </source>
</evidence>
<evidence type="ECO:0000313" key="21">
    <source>
        <dbReference type="Proteomes" id="UP000215902"/>
    </source>
</evidence>
<dbReference type="PROSITE" id="PS50095">
    <property type="entry name" value="PLAT"/>
    <property type="match status" value="1"/>
</dbReference>
<feature type="domain" description="PKD" evidence="17">
    <location>
        <begin position="1009"/>
        <end position="1068"/>
    </location>
</feature>
<protein>
    <recommendedName>
        <fullName evidence="22">PKD domain-containing protein</fullName>
    </recommendedName>
</protein>
<dbReference type="SMART" id="SM00308">
    <property type="entry name" value="LH2"/>
    <property type="match status" value="1"/>
</dbReference>
<organism evidence="20 21">
    <name type="scientific">Macrostomum lignano</name>
    <dbReference type="NCBI Taxonomy" id="282301"/>
    <lineage>
        <taxon>Eukaryota</taxon>
        <taxon>Metazoa</taxon>
        <taxon>Spiralia</taxon>
        <taxon>Lophotrochozoa</taxon>
        <taxon>Platyhelminthes</taxon>
        <taxon>Rhabditophora</taxon>
        <taxon>Macrostomorpha</taxon>
        <taxon>Macrostomida</taxon>
        <taxon>Macrostomidae</taxon>
        <taxon>Macrostomum</taxon>
    </lineage>
</organism>
<proteinExistence type="inferred from homology"/>
<evidence type="ECO:0000256" key="2">
    <source>
        <dbReference type="ARBA" id="ARBA00004651"/>
    </source>
</evidence>
<dbReference type="Pfam" id="PF00801">
    <property type="entry name" value="PKD"/>
    <property type="match status" value="1"/>
</dbReference>
<accession>A0A267DK63</accession>
<feature type="domain" description="PKD" evidence="17">
    <location>
        <begin position="585"/>
        <end position="627"/>
    </location>
</feature>
<feature type="transmembrane region" description="Helical" evidence="15">
    <location>
        <begin position="2915"/>
        <end position="2934"/>
    </location>
</feature>
<reference evidence="20 21" key="1">
    <citation type="submission" date="2017-06" db="EMBL/GenBank/DDBJ databases">
        <title>A platform for efficient transgenesis in Macrostomum lignano, a flatworm model organism for stem cell research.</title>
        <authorList>
            <person name="Berezikov E."/>
        </authorList>
    </citation>
    <scope>NUCLEOTIDE SEQUENCE [LARGE SCALE GENOMIC DNA]</scope>
    <source>
        <strain evidence="20">DV1</strain>
        <tissue evidence="20">Whole organism</tissue>
    </source>
</reference>
<dbReference type="SUPFAM" id="SSF49723">
    <property type="entry name" value="Lipase/lipooxygenase domain (PLAT/LH2 domain)"/>
    <property type="match status" value="1"/>
</dbReference>
<feature type="transmembrane region" description="Helical" evidence="15">
    <location>
        <begin position="2644"/>
        <end position="2665"/>
    </location>
</feature>
<dbReference type="PRINTS" id="PR01433">
    <property type="entry name" value="POLYCYSTIN2"/>
</dbReference>
<comment type="caution">
    <text evidence="20">The sequence shown here is derived from an EMBL/GenBank/DDBJ whole genome shotgun (WGS) entry which is preliminary data.</text>
</comment>
<feature type="domain" description="PKD" evidence="17">
    <location>
        <begin position="783"/>
        <end position="828"/>
    </location>
</feature>
<evidence type="ECO:0000256" key="7">
    <source>
        <dbReference type="ARBA" id="ARBA00022989"/>
    </source>
</evidence>
<comment type="similarity">
    <text evidence="3">Belongs to the polycystin family.</text>
</comment>
<evidence type="ECO:0000256" key="13">
    <source>
        <dbReference type="PROSITE-ProRule" id="PRU00152"/>
    </source>
</evidence>
<evidence type="ECO:0000256" key="12">
    <source>
        <dbReference type="PIRSR" id="PIRSR603915-2"/>
    </source>
</evidence>
<keyword evidence="10" id="KW-0325">Glycoprotein</keyword>
<evidence type="ECO:0000256" key="8">
    <source>
        <dbReference type="ARBA" id="ARBA00023069"/>
    </source>
</evidence>
<feature type="disulfide bond" evidence="12">
    <location>
        <begin position="3033"/>
        <end position="3046"/>
    </location>
</feature>
<feature type="transmembrane region" description="Helical" evidence="15">
    <location>
        <begin position="3309"/>
        <end position="3331"/>
    </location>
</feature>
<keyword evidence="8" id="KW-0969">Cilium</keyword>
<evidence type="ECO:0000259" key="19">
    <source>
        <dbReference type="PROSITE" id="PS51212"/>
    </source>
</evidence>
<feature type="transmembrane region" description="Helical" evidence="15">
    <location>
        <begin position="3370"/>
        <end position="3393"/>
    </location>
</feature>
<dbReference type="GO" id="GO:0005929">
    <property type="term" value="C:cilium"/>
    <property type="evidence" value="ECO:0007669"/>
    <property type="project" value="UniProtKB-SubCell"/>
</dbReference>
<dbReference type="InterPro" id="IPR013122">
    <property type="entry name" value="PKD1_2_channel"/>
</dbReference>
<evidence type="ECO:0000256" key="4">
    <source>
        <dbReference type="ARBA" id="ARBA00022475"/>
    </source>
</evidence>
<evidence type="ECO:0000256" key="6">
    <source>
        <dbReference type="ARBA" id="ARBA00022729"/>
    </source>
</evidence>
<evidence type="ECO:0008006" key="22">
    <source>
        <dbReference type="Google" id="ProtNLM"/>
    </source>
</evidence>
<dbReference type="OrthoDB" id="444119at2759"/>
<gene>
    <name evidence="20" type="ORF">BOX15_Mlig024604g1</name>
</gene>
<evidence type="ECO:0000256" key="3">
    <source>
        <dbReference type="ARBA" id="ARBA00007200"/>
    </source>
</evidence>
<evidence type="ECO:0000256" key="16">
    <source>
        <dbReference type="SAM" id="SignalP"/>
    </source>
</evidence>
<dbReference type="Gene3D" id="2.60.40.10">
    <property type="entry name" value="Immunoglobulins"/>
    <property type="match status" value="2"/>
</dbReference>
<feature type="chain" id="PRO_5012695553" description="PKD domain-containing protein" evidence="16">
    <location>
        <begin position="30"/>
        <end position="3494"/>
    </location>
</feature>
<dbReference type="InterPro" id="IPR000601">
    <property type="entry name" value="PKD_dom"/>
</dbReference>
<feature type="domain" description="WSC" evidence="19">
    <location>
        <begin position="32"/>
        <end position="132"/>
    </location>
</feature>
<dbReference type="EMBL" id="NIVC01004015">
    <property type="protein sequence ID" value="PAA48919.1"/>
    <property type="molecule type" value="Genomic_DNA"/>
</dbReference>
<dbReference type="InterPro" id="IPR046791">
    <property type="entry name" value="Polycystin_dom"/>
</dbReference>
<keyword evidence="7 15" id="KW-1133">Transmembrane helix</keyword>
<dbReference type="InterPro" id="IPR042060">
    <property type="entry name" value="PLAT_polycystin1"/>
</dbReference>
<keyword evidence="5 15" id="KW-0812">Transmembrane</keyword>
<feature type="transmembrane region" description="Helical" evidence="15">
    <location>
        <begin position="2777"/>
        <end position="2799"/>
    </location>
</feature>
<dbReference type="CDD" id="cd01752">
    <property type="entry name" value="PLAT_polycystin"/>
    <property type="match status" value="1"/>
</dbReference>
<evidence type="ECO:0000256" key="10">
    <source>
        <dbReference type="ARBA" id="ARBA00023180"/>
    </source>
</evidence>
<evidence type="ECO:0000256" key="1">
    <source>
        <dbReference type="ARBA" id="ARBA00004138"/>
    </source>
</evidence>
<keyword evidence="9 15" id="KW-0472">Membrane</keyword>
<name>A0A267DK63_9PLAT</name>
<evidence type="ECO:0000259" key="17">
    <source>
        <dbReference type="PROSITE" id="PS50093"/>
    </source>
</evidence>
<dbReference type="InterPro" id="IPR035986">
    <property type="entry name" value="PKD_dom_sf"/>
</dbReference>
<dbReference type="GO" id="GO:0050982">
    <property type="term" value="P:detection of mechanical stimulus"/>
    <property type="evidence" value="ECO:0007669"/>
    <property type="project" value="TreeGrafter"/>
</dbReference>
<evidence type="ECO:0000313" key="20">
    <source>
        <dbReference type="EMBL" id="PAA48919.1"/>
    </source>
</evidence>
<dbReference type="InterPro" id="IPR022409">
    <property type="entry name" value="PKD/Chitinase_dom"/>
</dbReference>
<feature type="transmembrane region" description="Helical" evidence="15">
    <location>
        <begin position="2685"/>
        <end position="2707"/>
    </location>
</feature>
<dbReference type="PROSITE" id="PS51212">
    <property type="entry name" value="WSC"/>
    <property type="match status" value="1"/>
</dbReference>
<feature type="domain" description="PLAT" evidence="18">
    <location>
        <begin position="2481"/>
        <end position="2598"/>
    </location>
</feature>
<feature type="transmembrane region" description="Helical" evidence="15">
    <location>
        <begin position="2819"/>
        <end position="2843"/>
    </location>
</feature>
<evidence type="ECO:0000259" key="18">
    <source>
        <dbReference type="PROSITE" id="PS50095"/>
    </source>
</evidence>
<dbReference type="Pfam" id="PF20519">
    <property type="entry name" value="Polycystin_dom"/>
    <property type="match status" value="1"/>
</dbReference>
<sequence>MRHNSMLPILAKLSVLWIVFIVSIGASEAAESVESLGCKSVSLTNSRRAFRANPGAIGGSGTPTAVSPETCRQQCSDVPARFNYAGVHASLCFCGYNLPSANVTGCVETCGPTTQECESVTWNSQMMLYSIVPTEIVPTKMDLSVSDAPTGPNSEQAVQDIMAASIGSDVSGVFGRIVDQDPFLATGAATGSVLLEQPVPANFSGILARPTFSGGRYVLHAVTSSSVAQLHKTRVVQTYQRLEGVQLEIDYRGNVYKAVPIRTQVEVVASINLGTNQSVLVDFGNGEIKTLENFIEPMARTFRKLSLQEYEGNGTLRTRTANSSSPVVLLREFDFKQPTTVTQVQFHTFSGSSFQINVIQYRPMCSNVTKYCYYSNACIPLASKCNGTVRASACGSGSKWSLVNRACVNLTTGQVTRSVSPLFAGTYVLVNSVAITATPGLNLVNLNGSNRLEVLPGDIVGIQDSTIGLSEKAGPTNDILNNVDSGGVLTISPTASPGGDLAVQLFGYRQSRMILSTVYNDSFCSNESICSLDQNYTIQLNVGNSNQLIAKTVTVQIPVSGAVIVASTLLSQSRVPINFQVQAHAGSRPTYACNFSDGEPILHSGSKSFSHVYNIDGSFAVRCTASNYITTQELPSVIIQIEHPLNQNNATVDCNRFLPLFPNATGAGTSFNFNYTGDANFIPSNVHLDYYVINVANVSTQFTWTQSDPTHSEARSFDYGEYDIYGTLWNRVSNFSFQCRVTVQEQIQNPKLLAFARVGLTDQVMSFQFSVTWGSDYELEVFFGDGNVANMTIEGRQHSVLVNHTYLTSANFTVTARVTNKVSSETITLEGTTVEILLVPFGFAISALKLGLINMSSSNITDPNFILCASTNYTSQPNLYLGDVTIDKGDSSGVTGPTRLTTCNTGTSVQNTTCSSIEPSLIFCYLFPPQTYSWTGDFTATVRVAKPIGLQEITHNISIFALIVGPKVAAVPHPDVAADPRMSAWVSQRYFPRNRPVTFTATMQFGSGPGLKYSWDFGDGISTESSTNSVSHQYAKEGSYLIKVNVSHAYSTAFASVNISVYRPVDKLEIGAEITASMMQPYEVFIDLGTLPAEACFVVDFSAFGDKVVANQSAHMFGSATACQTLSPVSSLYGSMYWDNQLSQEYNRLYQESLASPPVSTVVLFIKNFTYFDQKVVRLQGYNKYSMQETSFYMVVSKGPCSKPKLNLSYSMPDPRFSREQLLVFNPYLSVNCYNNSVEVKWKIERYNNGTNSWQDFVPQLKQFHQNYPSHVNYVSLDDTMISGVMYQGSNNQLKTFTVFPYAFNIHTVYRITVQATMVEEPALNTTDSIDVYIYKAPLRPCLNYRVYDQELSRWYKLSSPAQSKFGFEVEFDASCSVNPNKFALAGEFSDWDFEYYCNRECEGELIFGPDASYSFANQPKNVCNKTNMDGEVVHNLTCFSLDPLKTRHHLSRIIKGDWNYSGGAGKMDYVYDIPSFKKWKDDAINKKLYRYLYYMSGKRSDSSLILNTLTTFEKQSHRIYVVVRDKNDPLLEPQITNVVATFTLGMPPIITDICISNCHRGVIKNPKINGRACEDEAININPNIPIKFQTSIDNYIPGVRFHYRWQISNLKKPVTSCPYDLSQSSVLAQLDMDEMGPDWSIIDGQNCASTGIFSPGLAIDGVGCLPRASNGIYILRVKSYRDGSPTNYGFKLLYLMINTAPDVSLLSVRAFPTVGEALNTRFQLTCDGATDSDGSLKYNIGYSQLENPSGPDDCIPIEIGANECKLSQATMLPSGAQKRDYMITICIEVFDAAMASSFYNISTLLRVKERQMSIDELSNGNIYNRIEGSAYGGNSREMGKAAFPAINSLSTVTVDTPAQVQEMILFKRKVVNLISKCVNASDSNTTTDNRLRDLEFQSKMLSTITEGELDEDSLDVVAETAKNMAKNLLEISQQRGVSYHEVLASVNRLVTSSESITSSLNNAEQNGAGNQDKSSNKLKLGNKQLGNYITAADSLANKMVTDERETHISTPNISIVVVKRQPSKLNNAKLKASGSTGCDNFKLGDFKDSYGSSLLVEPDPRNPNTTVPSQSALTKVIKSKSNLFASAKGGGNMSSSTYSITMSSSTNGEYDISDLGSSSWIEMRLTNIMADNETLPSTYGQTADKSVTLQTQKVLVETSNALFVKVEQYLNSTDATARNETTATNLLNYGFLVYFKAGEPPTDSSYDRLCQLPLPATTMCSAPSNASDSSSGSEFRQEPCNCRNSTLGWFCSPLTDYNGTSVPAGPDYKLTNCMCNSTWCSPNSDLDSTDNCEKSNSYQPDLWTCYLSVDDLNTREVEKTVHFGIRAIKLDVDGKPSVKTIDGDSSSGNSENSKIPEYQYLSMDFKSTAFTAGCYYFDTNSSQFSNIGVHVGQCSTPTETQCFSSHMTSFMSSFYVPPLAFNPSDSGWLKLDSNPIALSVVLALVCFYLIIVVWVRRKDKDDMKKVGVTPLPDNHPADEFRYELTFWTGARRHAGTTAQVSFSLIGEDSESEARPVLDPKRPVLQTGCVDSFFMTTPSYLGRLTHARIWHDNAGSDPKWYFNRLLVEDLQTGDKYFFICNRWFAFDEDDGMVDRILPVSGMEEVRKFEVVFWSKAQKNLNDGHLWLSVVTRSPRSKFTRVQRATACLVLVMSTMMVNLMFYGQSKHVESPQLIEFGPIKLTAHSIYLATVSSLIILPINVLIVVLFKNRRNKPKKASKVKPRGPVTPDEESGAGDGEKYAIGEPSVATEEAAGKSLKSKVLARIRPAVRRVWPLPWWSYIIGYILSFLSVAACTYLMVEFGGVLGEAKTSEWLASMLVTLLQSIVLIQPVKIVVIAAAYALLVKKIDEDEDEVTKEMVAAGLPPVHERLSIKDLTDPSKREMFLKSKRAPPPPDEHVLRELREQRIRENNMNDILKDIVFYILFLVVLMMAAYTSQDYRSYLQNNYVKNMLTKGIYVQNETHQAKTMSSAIRRDSLWDYLNNTVIPTAYPIACYNGEFCNQIGLNWTSDPNLMLVRMAQLRQLRIKKAVDSCKISSYFANIISECRPEYSMWSDDERSFAPGWLLANSTTPVQPEWTYTDAMEMYGTPVGGTIATYSGGGYVASLGRNRYEARSKVTKLAKEGWLDVYTRGVFVEMLLYNPNTNLFTFCELLLEFHNGGSFLPDPMIFTLRMDRYVGANGMLYLALDIVSLIFIVVFLVKEIRALHKKKCSYFQDAFNVMDFVLLLVCCAEIGLFATRIVAQKAVSYLLRTYPNKFVNFQWLILWQQMNQLFMGLIVFIFTIRFLRLLTFNRKMRMLGCVLQKAVKPLLHFGVVFGIMFFAFVQMGYLMFFCNVESFKTPIATVETLGVMTLNKFDFTTFIVGGGNLGMIFFFFYMLFVSFILINFFLTIILESFSAVKADWANVSNEYEIVDYAVSCIRSLFGCKEAANKLHHIDTRFNYMQETSDGQQHLMVLDGKLDELELYICTAGIRLEEQQAKAIKANQEKIVYNGD</sequence>
<comment type="caution">
    <text evidence="13">Lacks conserved residue(s) required for the propagation of feature annotation.</text>
</comment>
<dbReference type="SUPFAM" id="SSF49299">
    <property type="entry name" value="PKD domain"/>
    <property type="match status" value="3"/>
</dbReference>
<feature type="signal peptide" evidence="16">
    <location>
        <begin position="1"/>
        <end position="29"/>
    </location>
</feature>
<dbReference type="PANTHER" id="PTHR10877:SF150">
    <property type="entry name" value="REJ DOMAIN-CONTAINING PROTEIN"/>
    <property type="match status" value="1"/>
</dbReference>
<dbReference type="InterPro" id="IPR013783">
    <property type="entry name" value="Ig-like_fold"/>
</dbReference>
<dbReference type="Pfam" id="PF02010">
    <property type="entry name" value="REJ"/>
    <property type="match status" value="1"/>
</dbReference>
<dbReference type="Gene3D" id="2.60.60.20">
    <property type="entry name" value="PLAT/LH2 domain"/>
    <property type="match status" value="1"/>
</dbReference>
<feature type="transmembrane region" description="Helical" evidence="15">
    <location>
        <begin position="3181"/>
        <end position="3200"/>
    </location>
</feature>
<feature type="transmembrane region" description="Helical" evidence="15">
    <location>
        <begin position="3272"/>
        <end position="3289"/>
    </location>
</feature>
<dbReference type="Pfam" id="PF01477">
    <property type="entry name" value="PLAT"/>
    <property type="match status" value="1"/>
</dbReference>
<keyword evidence="6 16" id="KW-0732">Signal</keyword>
<feature type="transmembrane region" description="Helical" evidence="15">
    <location>
        <begin position="3220"/>
        <end position="3242"/>
    </location>
</feature>
<dbReference type="Proteomes" id="UP000215902">
    <property type="component" value="Unassembled WGS sequence"/>
</dbReference>
<feature type="transmembrane region" description="Helical" evidence="15">
    <location>
        <begin position="2437"/>
        <end position="2456"/>
    </location>
</feature>
<feature type="region of interest" description="Disordered" evidence="14">
    <location>
        <begin position="2715"/>
        <end position="2740"/>
    </location>
</feature>
<dbReference type="GO" id="GO:0005262">
    <property type="term" value="F:calcium channel activity"/>
    <property type="evidence" value="ECO:0007669"/>
    <property type="project" value="TreeGrafter"/>
</dbReference>
<dbReference type="STRING" id="282301.A0A267DK63"/>
<dbReference type="CDD" id="cd00146">
    <property type="entry name" value="PKD"/>
    <property type="match status" value="1"/>
</dbReference>
<evidence type="ECO:0000256" key="9">
    <source>
        <dbReference type="ARBA" id="ARBA00023136"/>
    </source>
</evidence>
<comment type="subcellular location">
    <subcellularLocation>
        <location evidence="2">Cell membrane</location>
        <topology evidence="2">Multi-pass membrane protein</topology>
    </subcellularLocation>
    <subcellularLocation>
        <location evidence="1">Cell projection</location>
        <location evidence="1">Cilium</location>
    </subcellularLocation>
</comment>
<evidence type="ECO:0000256" key="14">
    <source>
        <dbReference type="SAM" id="MobiDB-lite"/>
    </source>
</evidence>
<dbReference type="InterPro" id="IPR002889">
    <property type="entry name" value="WSC_carb-bd"/>
</dbReference>